<dbReference type="EMBL" id="OV121139">
    <property type="protein sequence ID" value="CAH0562834.1"/>
    <property type="molecule type" value="Genomic_DNA"/>
</dbReference>
<evidence type="ECO:0000313" key="6">
    <source>
        <dbReference type="EMBL" id="CAH0562834.1"/>
    </source>
</evidence>
<comment type="caution">
    <text evidence="2">Lacks conserved residue(s) required for the propagation of feature annotation.</text>
</comment>
<organism evidence="6 7">
    <name type="scientific">Brassicogethes aeneus</name>
    <name type="common">Rape pollen beetle</name>
    <name type="synonym">Meligethes aeneus</name>
    <dbReference type="NCBI Taxonomy" id="1431903"/>
    <lineage>
        <taxon>Eukaryota</taxon>
        <taxon>Metazoa</taxon>
        <taxon>Ecdysozoa</taxon>
        <taxon>Arthropoda</taxon>
        <taxon>Hexapoda</taxon>
        <taxon>Insecta</taxon>
        <taxon>Pterygota</taxon>
        <taxon>Neoptera</taxon>
        <taxon>Endopterygota</taxon>
        <taxon>Coleoptera</taxon>
        <taxon>Polyphaga</taxon>
        <taxon>Cucujiformia</taxon>
        <taxon>Nitidulidae</taxon>
        <taxon>Meligethinae</taxon>
        <taxon>Brassicogethes</taxon>
    </lineage>
</organism>
<dbReference type="OrthoDB" id="6819554at2759"/>
<keyword evidence="7" id="KW-1185">Reference proteome</keyword>
<keyword evidence="1 2" id="KW-0833">Ubl conjugation pathway</keyword>
<dbReference type="InterPro" id="IPR000569">
    <property type="entry name" value="HECT_dom"/>
</dbReference>
<reference evidence="6" key="1">
    <citation type="submission" date="2021-12" db="EMBL/GenBank/DDBJ databases">
        <authorList>
            <person name="King R."/>
        </authorList>
    </citation>
    <scope>NUCLEOTIDE SEQUENCE</scope>
</reference>
<proteinExistence type="predicted"/>
<dbReference type="PROSITE" id="PS50237">
    <property type="entry name" value="HECT"/>
    <property type="match status" value="1"/>
</dbReference>
<dbReference type="GO" id="GO:0009966">
    <property type="term" value="P:regulation of signal transduction"/>
    <property type="evidence" value="ECO:0007669"/>
    <property type="project" value="UniProtKB-ARBA"/>
</dbReference>
<evidence type="ECO:0000256" key="2">
    <source>
        <dbReference type="PROSITE-ProRule" id="PRU00104"/>
    </source>
</evidence>
<protein>
    <recommendedName>
        <fullName evidence="5">HECT domain-containing protein</fullName>
    </recommendedName>
</protein>
<evidence type="ECO:0000256" key="4">
    <source>
        <dbReference type="SAM" id="MobiDB-lite"/>
    </source>
</evidence>
<dbReference type="InterPro" id="IPR035983">
    <property type="entry name" value="Hect_E3_ubiquitin_ligase"/>
</dbReference>
<name>A0A9P0BGD8_BRAAE</name>
<feature type="region of interest" description="Disordered" evidence="4">
    <location>
        <begin position="522"/>
        <end position="554"/>
    </location>
</feature>
<dbReference type="Gene3D" id="3.90.1750.10">
    <property type="entry name" value="Hect, E3 ligase catalytic domains"/>
    <property type="match status" value="1"/>
</dbReference>
<dbReference type="SUPFAM" id="SSF56204">
    <property type="entry name" value="Hect, E3 ligase catalytic domain"/>
    <property type="match status" value="1"/>
</dbReference>
<gene>
    <name evidence="6" type="ORF">MELIAE_LOCUS11854</name>
</gene>
<dbReference type="AlphaFoldDB" id="A0A9P0BGD8"/>
<feature type="region of interest" description="Disordered" evidence="4">
    <location>
        <begin position="204"/>
        <end position="225"/>
    </location>
</feature>
<feature type="domain" description="HECT" evidence="5">
    <location>
        <begin position="276"/>
        <end position="309"/>
    </location>
</feature>
<accession>A0A9P0BGD8</accession>
<sequence length="787" mass="89674">MAENTGTRAVRTILNAAMTAFDDDTDDFQEVVSHTRASFRRRQSGTSSRRTPTRNRIWKKKILLLRRSNADFGPSQFEIQHLTNSGLGISAESPLINRNWSLNELEQYIYSLYPNAPLQLTGFTYAKLNRQRKITKLSASIENVEQLKDAICQGMMILVPNRDLPETNITNIVNGGNNGNGLTGHDQSRVSNTVNARSEAVNITRNSTNRSPALSYRRPPRENSIQNLYSDSEDDEDIQGNLGSIEFPELVEDPDIVYLEIRRDRIIEQMFEFYEDPNITQKQIIVTFFDEAGVDQGGLTKELFAAFYRLIEGEYFAGEHCLVPCMPLHRQRKEKEKYKIIGSIMSHSLCITKTLPAKYCSSFLLQIADSNVKIENATLINDFLKYITVFEFKLVRKALNRYSDLNLQEIDQLTGLFNTYNLFELPKKEEIEEQIITIAKEIFIEKPSTLIAEVRKGIPLLSFERFWSKLTINMIDQIYSMQCPTPEKVISVITPPEYVGNDEERVIYFLLNYIRSLTKEDLRSKTPSETEAPGTSKGDTTRPGKPDGNKDDGLTPEELLLIRAHQGSRKGLARTPPQNSVAAAAGTIEIDSSPDTETEMVSKKRKKDVQASELEKAFKKVDNLEGVVLTTTPTVQTEKRKERSLTAEFEELEKIKEDLRKGSRDLMHKQEELTKQTKKMEIVKDLKKALDTEREEIKIEREEIRKERKEMKKEAEALKKEAETLSLQIKAMETLKQVNRTLEEKAAAPISYAQAAGEATAPGGEDPFRKDWDRIVTAANTLGYRRQ</sequence>
<keyword evidence="3" id="KW-0175">Coiled coil</keyword>
<evidence type="ECO:0000256" key="3">
    <source>
        <dbReference type="SAM" id="Coils"/>
    </source>
</evidence>
<feature type="coiled-coil region" evidence="3">
    <location>
        <begin position="635"/>
        <end position="735"/>
    </location>
</feature>
<dbReference type="GO" id="GO:0004842">
    <property type="term" value="F:ubiquitin-protein transferase activity"/>
    <property type="evidence" value="ECO:0007669"/>
    <property type="project" value="InterPro"/>
</dbReference>
<evidence type="ECO:0000259" key="5">
    <source>
        <dbReference type="PROSITE" id="PS50237"/>
    </source>
</evidence>
<feature type="compositionally biased region" description="Basic and acidic residues" evidence="4">
    <location>
        <begin position="539"/>
        <end position="553"/>
    </location>
</feature>
<dbReference type="Proteomes" id="UP001154078">
    <property type="component" value="Chromosome 8"/>
</dbReference>
<evidence type="ECO:0000313" key="7">
    <source>
        <dbReference type="Proteomes" id="UP001154078"/>
    </source>
</evidence>
<evidence type="ECO:0000256" key="1">
    <source>
        <dbReference type="ARBA" id="ARBA00022786"/>
    </source>
</evidence>